<dbReference type="GeneID" id="95587305"/>
<dbReference type="RefSeq" id="WP_189747683.1">
    <property type="nucleotide sequence ID" value="NZ_BMRL01000029.1"/>
</dbReference>
<organism evidence="1 2">
    <name type="scientific">Streptomyces nojiriensis</name>
    <dbReference type="NCBI Taxonomy" id="66374"/>
    <lineage>
        <taxon>Bacteria</taxon>
        <taxon>Bacillati</taxon>
        <taxon>Actinomycetota</taxon>
        <taxon>Actinomycetes</taxon>
        <taxon>Kitasatosporales</taxon>
        <taxon>Streptomycetaceae</taxon>
        <taxon>Streptomyces</taxon>
    </lineage>
</organism>
<dbReference type="EMBL" id="BNEC01000005">
    <property type="protein sequence ID" value="GHI68994.1"/>
    <property type="molecule type" value="Genomic_DNA"/>
</dbReference>
<accession>A0ABQ3SLJ0</accession>
<evidence type="ECO:0000313" key="1">
    <source>
        <dbReference type="EMBL" id="GHI68994.1"/>
    </source>
</evidence>
<dbReference type="NCBIfam" id="NF033179">
    <property type="entry name" value="TnsA_like_Actin"/>
    <property type="match status" value="1"/>
</dbReference>
<protein>
    <recommendedName>
        <fullName evidence="3">TnsA-like heteromeric transposase endonuclease subunit</fullName>
    </recommendedName>
</protein>
<proteinExistence type="predicted"/>
<evidence type="ECO:0000313" key="2">
    <source>
        <dbReference type="Proteomes" id="UP000613974"/>
    </source>
</evidence>
<gene>
    <name evidence="1" type="ORF">Snoj_29120</name>
</gene>
<sequence>MGTGAGDADATDCRTVRVTYRRANGRLVEAPLDRIPVDEVAGGLPVREFRWYRGRKHYSGWYHASTTGRMVAYESRLELARILIADFAGDIAQIAAQPFQLVGSDGTRVRRHVPDLFLVHADGLVTVVDVKASSRMKDPKVIAQFDWTRQVCSHRGWVYETWSGAEPAVVENVRFLAGYRRRDLVETSLIAHVMEVAADQSTIGGVEAALAGRHSCEIVRPVVLHLVWSGQLVTELRAPLSRASRIRVAA</sequence>
<keyword evidence="2" id="KW-1185">Reference proteome</keyword>
<evidence type="ECO:0008006" key="3">
    <source>
        <dbReference type="Google" id="ProtNLM"/>
    </source>
</evidence>
<dbReference type="InterPro" id="IPR048000">
    <property type="entry name" value="TnsA-like"/>
</dbReference>
<dbReference type="Proteomes" id="UP000613974">
    <property type="component" value="Unassembled WGS sequence"/>
</dbReference>
<comment type="caution">
    <text evidence="1">The sequence shown here is derived from an EMBL/GenBank/DDBJ whole genome shotgun (WGS) entry which is preliminary data.</text>
</comment>
<name>A0ABQ3SLJ0_9ACTN</name>
<reference evidence="2" key="1">
    <citation type="submission" date="2023-07" db="EMBL/GenBank/DDBJ databases">
        <title>Whole genome shotgun sequence of Streptomyces nojiriensis NBRC 13794.</title>
        <authorList>
            <person name="Komaki H."/>
            <person name="Tamura T."/>
        </authorList>
    </citation>
    <scope>NUCLEOTIDE SEQUENCE [LARGE SCALE GENOMIC DNA]</scope>
    <source>
        <strain evidence="2">NBRC 13794</strain>
    </source>
</reference>